<evidence type="ECO:0000313" key="4">
    <source>
        <dbReference type="Proteomes" id="UP000831796"/>
    </source>
</evidence>
<dbReference type="KEGG" id="hcu:MUN79_25525"/>
<sequence length="129" mass="14335">MRILFPLAVAALLLTAPAVQAQTTTPSPTATSTPAQRKAAEALLSTMQVEKTLVTAIDRVMTMQIQQRPEIAPMEPEMRAFMTKYMSWSSLKDEMISLYAAEFSEKELQEMTKFYATPPGRSLCRSKAS</sequence>
<accession>A0A8T9Q2G2</accession>
<dbReference type="Proteomes" id="UP000831796">
    <property type="component" value="Chromosome"/>
</dbReference>
<dbReference type="EMBL" id="CP095046">
    <property type="protein sequence ID" value="UOQ71916.1"/>
    <property type="molecule type" value="Genomic_DNA"/>
</dbReference>
<organism evidence="3 4">
    <name type="scientific">Hymenobacter cellulosilyticus</name>
    <dbReference type="NCBI Taxonomy" id="2932248"/>
    <lineage>
        <taxon>Bacteria</taxon>
        <taxon>Pseudomonadati</taxon>
        <taxon>Bacteroidota</taxon>
        <taxon>Cytophagia</taxon>
        <taxon>Cytophagales</taxon>
        <taxon>Hymenobacteraceae</taxon>
        <taxon>Hymenobacter</taxon>
    </lineage>
</organism>
<keyword evidence="1" id="KW-0732">Signal</keyword>
<reference evidence="3" key="1">
    <citation type="submission" date="2022-04" db="EMBL/GenBank/DDBJ databases">
        <title>Hymenobacter sp. isolated from the air.</title>
        <authorList>
            <person name="Won M."/>
            <person name="Lee C.-M."/>
            <person name="Woen H.-Y."/>
            <person name="Kwon S.-W."/>
        </authorList>
    </citation>
    <scope>NUCLEOTIDE SEQUENCE</scope>
    <source>
        <strain evidence="3">5116S-3</strain>
    </source>
</reference>
<gene>
    <name evidence="3" type="ORF">MUN79_25525</name>
</gene>
<dbReference type="InterPro" id="IPR018637">
    <property type="entry name" value="DUF2059"/>
</dbReference>
<keyword evidence="4" id="KW-1185">Reference proteome</keyword>
<feature type="domain" description="DUF2059" evidence="2">
    <location>
        <begin position="90"/>
        <end position="123"/>
    </location>
</feature>
<dbReference type="Pfam" id="PF09832">
    <property type="entry name" value="DUF2059"/>
    <property type="match status" value="1"/>
</dbReference>
<evidence type="ECO:0000256" key="1">
    <source>
        <dbReference type="SAM" id="SignalP"/>
    </source>
</evidence>
<feature type="signal peptide" evidence="1">
    <location>
        <begin position="1"/>
        <end position="21"/>
    </location>
</feature>
<proteinExistence type="predicted"/>
<protein>
    <submittedName>
        <fullName evidence="3">DUF2059 domain-containing protein</fullName>
    </submittedName>
</protein>
<evidence type="ECO:0000313" key="3">
    <source>
        <dbReference type="EMBL" id="UOQ71916.1"/>
    </source>
</evidence>
<dbReference type="AlphaFoldDB" id="A0A8T9Q2G2"/>
<feature type="chain" id="PRO_5035762513" evidence="1">
    <location>
        <begin position="22"/>
        <end position="129"/>
    </location>
</feature>
<name>A0A8T9Q2G2_9BACT</name>
<evidence type="ECO:0000259" key="2">
    <source>
        <dbReference type="Pfam" id="PF09832"/>
    </source>
</evidence>